<keyword evidence="2" id="KW-0472">Membrane</keyword>
<sequence length="575" mass="66375">MKKRTNGIQNLSQQLGNKDDHPYPDFDAMWTRIEAARNEKDEPITAAAPIQTKSLFRGRRLAVLSVAAFVLVATPALAYIAGKWDFIYPSGVKSALHHGFGQPINKSVTDNGVTLSMDTAVSDDNGTVLLYSLDTGDKEEREWVFDEFEFKDNKGNSIARFDNETAIKRNWNNGYYSQAWDEENRIYKGFFDTSWTFSGNESNVQMHVSGLQAYDYVHKSIALDPRKTEVQSFPIHEGGIKDLKVQVVTGEKGEGLLKYSLSYTDDSIFRIVDPQIRVNKGESTVKRIGYKMSSPIELDGHRERGSQESYRLDELQQSGNTYEFVYGVKGDRIEGKWNFDNISLNKEKSLQASVTRNLDIPIVSADGDSIIRKLIIRPTGVKLEIENKKEFRRIPYRNVSLLVNDRVLKGWETYEYANTPSHGYKQMYTFRLSPEMRLTAETPIQLLLENEIESHRNYKESIKLQNISDEKREQVVDIVGYPVKLSYYTKDGDLYVENESENLSFSGVTQTYMKRGEDKVYGEVLFHQWEDNWLDWENSNKFVNIYRDFKGSDAELYLYEFQIRHRDRGMKVKLQ</sequence>
<dbReference type="Gene3D" id="2.60.40.1630">
    <property type="entry name" value="bacillus anthracis domain"/>
    <property type="match status" value="1"/>
</dbReference>
<comment type="caution">
    <text evidence="4">The sequence shown here is derived from an EMBL/GenBank/DDBJ whole genome shotgun (WGS) entry which is preliminary data.</text>
</comment>
<evidence type="ECO:0000259" key="3">
    <source>
        <dbReference type="Pfam" id="PF13786"/>
    </source>
</evidence>
<dbReference type="Pfam" id="PF13786">
    <property type="entry name" value="DUF4179"/>
    <property type="match status" value="1"/>
</dbReference>
<feature type="domain" description="DUF4179" evidence="3">
    <location>
        <begin position="63"/>
        <end position="134"/>
    </location>
</feature>
<accession>A0ABR9B0W6</accession>
<dbReference type="EMBL" id="JACYTN010000012">
    <property type="protein sequence ID" value="MBD8499534.1"/>
    <property type="molecule type" value="Genomic_DNA"/>
</dbReference>
<organism evidence="4 5">
    <name type="scientific">Paenibacillus arenosi</name>
    <dbReference type="NCBI Taxonomy" id="2774142"/>
    <lineage>
        <taxon>Bacteria</taxon>
        <taxon>Bacillati</taxon>
        <taxon>Bacillota</taxon>
        <taxon>Bacilli</taxon>
        <taxon>Bacillales</taxon>
        <taxon>Paenibacillaceae</taxon>
        <taxon>Paenibacillus</taxon>
    </lineage>
</organism>
<proteinExistence type="predicted"/>
<keyword evidence="2" id="KW-1133">Transmembrane helix</keyword>
<gene>
    <name evidence="4" type="ORF">IFO66_14655</name>
</gene>
<feature type="transmembrane region" description="Helical" evidence="2">
    <location>
        <begin position="61"/>
        <end position="81"/>
    </location>
</feature>
<dbReference type="RefSeq" id="WP_192025869.1">
    <property type="nucleotide sequence ID" value="NZ_JACYTN010000012.1"/>
</dbReference>
<keyword evidence="2" id="KW-0812">Transmembrane</keyword>
<protein>
    <submittedName>
        <fullName evidence="4">DUF4179 domain-containing protein</fullName>
    </submittedName>
</protein>
<feature type="region of interest" description="Disordered" evidence="1">
    <location>
        <begin position="1"/>
        <end position="23"/>
    </location>
</feature>
<evidence type="ECO:0000313" key="4">
    <source>
        <dbReference type="EMBL" id="MBD8499534.1"/>
    </source>
</evidence>
<evidence type="ECO:0000256" key="1">
    <source>
        <dbReference type="SAM" id="MobiDB-lite"/>
    </source>
</evidence>
<dbReference type="Proteomes" id="UP000634529">
    <property type="component" value="Unassembled WGS sequence"/>
</dbReference>
<evidence type="ECO:0000313" key="5">
    <source>
        <dbReference type="Proteomes" id="UP000634529"/>
    </source>
</evidence>
<reference evidence="4 5" key="1">
    <citation type="submission" date="2020-09" db="EMBL/GenBank/DDBJ databases">
        <title>Paenibacillus sp. CAU 1523 isolated from sand of Haeundae Beach.</title>
        <authorList>
            <person name="Kim W."/>
        </authorList>
    </citation>
    <scope>NUCLEOTIDE SEQUENCE [LARGE SCALE GENOMIC DNA]</scope>
    <source>
        <strain evidence="4 5">CAU 1523</strain>
    </source>
</reference>
<feature type="compositionally biased region" description="Polar residues" evidence="1">
    <location>
        <begin position="1"/>
        <end position="16"/>
    </location>
</feature>
<evidence type="ECO:0000256" key="2">
    <source>
        <dbReference type="SAM" id="Phobius"/>
    </source>
</evidence>
<name>A0ABR9B0W6_9BACL</name>
<dbReference type="InterPro" id="IPR025436">
    <property type="entry name" value="DUF4179"/>
</dbReference>
<keyword evidence="5" id="KW-1185">Reference proteome</keyword>